<gene>
    <name evidence="3" type="ORF">PARMNEM_LOCUS2647</name>
</gene>
<proteinExistence type="predicted"/>
<organism evidence="3 4">
    <name type="scientific">Parnassius mnemosyne</name>
    <name type="common">clouded apollo</name>
    <dbReference type="NCBI Taxonomy" id="213953"/>
    <lineage>
        <taxon>Eukaryota</taxon>
        <taxon>Metazoa</taxon>
        <taxon>Ecdysozoa</taxon>
        <taxon>Arthropoda</taxon>
        <taxon>Hexapoda</taxon>
        <taxon>Insecta</taxon>
        <taxon>Pterygota</taxon>
        <taxon>Neoptera</taxon>
        <taxon>Endopterygota</taxon>
        <taxon>Lepidoptera</taxon>
        <taxon>Glossata</taxon>
        <taxon>Ditrysia</taxon>
        <taxon>Papilionoidea</taxon>
        <taxon>Papilionidae</taxon>
        <taxon>Parnassiinae</taxon>
        <taxon>Parnassini</taxon>
        <taxon>Parnassius</taxon>
        <taxon>Driopa</taxon>
    </lineage>
</organism>
<comment type="caution">
    <text evidence="3">The sequence shown here is derived from an EMBL/GenBank/DDBJ whole genome shotgun (WGS) entry which is preliminary data.</text>
</comment>
<evidence type="ECO:0000313" key="4">
    <source>
        <dbReference type="Proteomes" id="UP001314205"/>
    </source>
</evidence>
<sequence length="586" mass="69006">MDGHSSDHNDSDSGESWTILEHSPIYAQDAPDFPDDPNERHSNINNEKDEDTDGISIISDSEHDIPIIRENIQECNESEGYPTEKQIPTYVSSSPHVTDIDEDVNFDESVRADDDFLMDSNGKLKTYVHRRNKRLSTVLNIIMLGSVITAAGVAIGHMWGAKNDCTVHSTPTVNKILSNLYKLQEENAYLRNKLKELTLLSTYQMQQQKMPLKQQRCKKVFEEPLNSKNANKLTKCLDTKNNDDEKFLESHLVEPLFEKELIIEIDKLKNVYQQNKSWLDDEIARRIKYEEKHLKNVKRRGKATKLNKVRENKVFSVEHTKLPLLEKKDDLIKPTTQPLPIDLPNSNETELHIDRKISYADSLKTGEKSKNVQKREIDTTSISEFNQHIIRKRMKKDHEHNIEQIVSEDEIKKDDRYNCRKCKNNKKNDKWRKKQKRKYKYEQFEINSQTKDYDDSRVTFEESGKFNKILEKSAKARSFKESKYKTDILDNYKANSNEEKNTSQQNVQNENMTEEQGNLSNWYEKKAFLRNEYRKKFEKELLEEKSTNDFGWYFRRMKRREQCRAKANNGTHKKASNLNMNIKKKY</sequence>
<keyword evidence="2" id="KW-0812">Transmembrane</keyword>
<dbReference type="Proteomes" id="UP001314205">
    <property type="component" value="Unassembled WGS sequence"/>
</dbReference>
<protein>
    <submittedName>
        <fullName evidence="3">Uncharacterized protein</fullName>
    </submittedName>
</protein>
<feature type="region of interest" description="Disordered" evidence="1">
    <location>
        <begin position="495"/>
        <end position="517"/>
    </location>
</feature>
<dbReference type="AlphaFoldDB" id="A0AAV1KGD1"/>
<keyword evidence="4" id="KW-1185">Reference proteome</keyword>
<name>A0AAV1KGD1_9NEOP</name>
<feature type="region of interest" description="Disordered" evidence="1">
    <location>
        <begin position="1"/>
        <end position="54"/>
    </location>
</feature>
<keyword evidence="2" id="KW-0472">Membrane</keyword>
<evidence type="ECO:0000256" key="1">
    <source>
        <dbReference type="SAM" id="MobiDB-lite"/>
    </source>
</evidence>
<evidence type="ECO:0000256" key="2">
    <source>
        <dbReference type="SAM" id="Phobius"/>
    </source>
</evidence>
<reference evidence="3 4" key="1">
    <citation type="submission" date="2023-11" db="EMBL/GenBank/DDBJ databases">
        <authorList>
            <person name="Hedman E."/>
            <person name="Englund M."/>
            <person name="Stromberg M."/>
            <person name="Nyberg Akerstrom W."/>
            <person name="Nylinder S."/>
            <person name="Jareborg N."/>
            <person name="Kallberg Y."/>
            <person name="Kronander E."/>
        </authorList>
    </citation>
    <scope>NUCLEOTIDE SEQUENCE [LARGE SCALE GENOMIC DNA]</scope>
</reference>
<dbReference type="EMBL" id="CAVLGL010000024">
    <property type="protein sequence ID" value="CAK1580914.1"/>
    <property type="molecule type" value="Genomic_DNA"/>
</dbReference>
<feature type="transmembrane region" description="Helical" evidence="2">
    <location>
        <begin position="138"/>
        <end position="159"/>
    </location>
</feature>
<feature type="compositionally biased region" description="Polar residues" evidence="1">
    <location>
        <begin position="502"/>
        <end position="517"/>
    </location>
</feature>
<feature type="compositionally biased region" description="Basic and acidic residues" evidence="1">
    <location>
        <begin position="1"/>
        <end position="11"/>
    </location>
</feature>
<keyword evidence="2" id="KW-1133">Transmembrane helix</keyword>
<accession>A0AAV1KGD1</accession>
<evidence type="ECO:0000313" key="3">
    <source>
        <dbReference type="EMBL" id="CAK1580914.1"/>
    </source>
</evidence>